<dbReference type="SUPFAM" id="SSF55729">
    <property type="entry name" value="Acyl-CoA N-acyltransferases (Nat)"/>
    <property type="match status" value="1"/>
</dbReference>
<name>A0A7W5FU70_9BURK</name>
<comment type="caution">
    <text evidence="4">The sequence shown here is derived from an EMBL/GenBank/DDBJ whole genome shotgun (WGS) entry which is preliminary data.</text>
</comment>
<dbReference type="EMBL" id="JACHXD010000006">
    <property type="protein sequence ID" value="MBB3119539.1"/>
    <property type="molecule type" value="Genomic_DNA"/>
</dbReference>
<keyword evidence="4" id="KW-0689">Ribosomal protein</keyword>
<evidence type="ECO:0000256" key="1">
    <source>
        <dbReference type="ARBA" id="ARBA00022679"/>
    </source>
</evidence>
<dbReference type="InterPro" id="IPR000182">
    <property type="entry name" value="GNAT_dom"/>
</dbReference>
<accession>A0A7W5FU70</accession>
<dbReference type="RefSeq" id="WP_183441360.1">
    <property type="nucleotide sequence ID" value="NZ_JACHXD010000006.1"/>
</dbReference>
<dbReference type="Pfam" id="PF00583">
    <property type="entry name" value="Acetyltransf_1"/>
    <property type="match status" value="1"/>
</dbReference>
<proteinExistence type="predicted"/>
<gene>
    <name evidence="4" type="ORF">FHS03_002591</name>
</gene>
<organism evidence="4 5">
    <name type="scientific">Pseudoduganella violacea</name>
    <dbReference type="NCBI Taxonomy" id="1715466"/>
    <lineage>
        <taxon>Bacteria</taxon>
        <taxon>Pseudomonadati</taxon>
        <taxon>Pseudomonadota</taxon>
        <taxon>Betaproteobacteria</taxon>
        <taxon>Burkholderiales</taxon>
        <taxon>Oxalobacteraceae</taxon>
        <taxon>Telluria group</taxon>
        <taxon>Pseudoduganella</taxon>
    </lineage>
</organism>
<dbReference type="Proteomes" id="UP000541535">
    <property type="component" value="Unassembled WGS sequence"/>
</dbReference>
<keyword evidence="4" id="KW-0687">Ribonucleoprotein</keyword>
<evidence type="ECO:0000256" key="2">
    <source>
        <dbReference type="ARBA" id="ARBA00023315"/>
    </source>
</evidence>
<keyword evidence="1" id="KW-0808">Transferase</keyword>
<protein>
    <submittedName>
        <fullName evidence="4">Ribosomal protein S18 acetylase RimI-like enzyme</fullName>
    </submittedName>
</protein>
<dbReference type="InterPro" id="IPR050832">
    <property type="entry name" value="Bact_Acetyltransf"/>
</dbReference>
<keyword evidence="5" id="KW-1185">Reference proteome</keyword>
<dbReference type="PROSITE" id="PS51186">
    <property type="entry name" value="GNAT"/>
    <property type="match status" value="1"/>
</dbReference>
<evidence type="ECO:0000313" key="5">
    <source>
        <dbReference type="Proteomes" id="UP000541535"/>
    </source>
</evidence>
<sequence>MPAIRAAEAADLPVFFDYLNEHLSGNGGNGAPLFQPMARGSIFPDEKRAGFAQGLATALDQPGWRRLWLAEGENGILGHIDLRARPEGAARHRCLLGMGVHEQARRCGLGMALLDVAIAWAGESARLEWVDLEVLGANGPARALYRKRGFVQTGEMPDLFRIDGERLAYIYMSLALSAER</sequence>
<dbReference type="PANTHER" id="PTHR43877">
    <property type="entry name" value="AMINOALKYLPHOSPHONATE N-ACETYLTRANSFERASE-RELATED-RELATED"/>
    <property type="match status" value="1"/>
</dbReference>
<reference evidence="4 5" key="1">
    <citation type="submission" date="2020-08" db="EMBL/GenBank/DDBJ databases">
        <title>Genomic Encyclopedia of Type Strains, Phase III (KMG-III): the genomes of soil and plant-associated and newly described type strains.</title>
        <authorList>
            <person name="Whitman W."/>
        </authorList>
    </citation>
    <scope>NUCLEOTIDE SEQUENCE [LARGE SCALE GENOMIC DNA]</scope>
    <source>
        <strain evidence="4 5">CECT 8897</strain>
    </source>
</reference>
<dbReference type="PANTHER" id="PTHR43877:SF2">
    <property type="entry name" value="AMINOALKYLPHOSPHONATE N-ACETYLTRANSFERASE-RELATED"/>
    <property type="match status" value="1"/>
</dbReference>
<dbReference type="InterPro" id="IPR016181">
    <property type="entry name" value="Acyl_CoA_acyltransferase"/>
</dbReference>
<feature type="domain" description="N-acetyltransferase" evidence="3">
    <location>
        <begin position="2"/>
        <end position="177"/>
    </location>
</feature>
<evidence type="ECO:0000313" key="4">
    <source>
        <dbReference type="EMBL" id="MBB3119539.1"/>
    </source>
</evidence>
<dbReference type="CDD" id="cd04301">
    <property type="entry name" value="NAT_SF"/>
    <property type="match status" value="1"/>
</dbReference>
<dbReference type="AlphaFoldDB" id="A0A7W5FU70"/>
<evidence type="ECO:0000259" key="3">
    <source>
        <dbReference type="PROSITE" id="PS51186"/>
    </source>
</evidence>
<dbReference type="GO" id="GO:0016747">
    <property type="term" value="F:acyltransferase activity, transferring groups other than amino-acyl groups"/>
    <property type="evidence" value="ECO:0007669"/>
    <property type="project" value="InterPro"/>
</dbReference>
<keyword evidence="2" id="KW-0012">Acyltransferase</keyword>
<dbReference type="Gene3D" id="3.40.630.30">
    <property type="match status" value="1"/>
</dbReference>
<dbReference type="GO" id="GO:0005840">
    <property type="term" value="C:ribosome"/>
    <property type="evidence" value="ECO:0007669"/>
    <property type="project" value="UniProtKB-KW"/>
</dbReference>